<dbReference type="RefSeq" id="WP_301814586.1">
    <property type="nucleotide sequence ID" value="NZ_JAUJZH010000028.1"/>
</dbReference>
<sequence length="225" mass="23845">MSVVELKSDQALHRLLAVVDTGEGVKEVRRLAALSVGNVDAKGASILGKTVADWATADLEKEIEKAFSPDPFALMAKAWAQVREVRKAIDASRGPPPKAQTVALLKHEIEASMEPRLVLNVTGVDWCDVKLALSLKLSFESVQIELNDGRISALKLGNPSGNISLKCAGEEVAAFKREIKIARAYKFAAPVPMPAAVPAALASPELPAMSQSVAPLVSHGVPIIA</sequence>
<dbReference type="Proteomes" id="UP001169027">
    <property type="component" value="Unassembled WGS sequence"/>
</dbReference>
<dbReference type="EMBL" id="JAUKVY010000028">
    <property type="protein sequence ID" value="MDO1536509.1"/>
    <property type="molecule type" value="Genomic_DNA"/>
</dbReference>
<name>A0ABT8SDU2_9BURK</name>
<proteinExistence type="predicted"/>
<keyword evidence="2" id="KW-1185">Reference proteome</keyword>
<protein>
    <submittedName>
        <fullName evidence="1">Uncharacterized protein</fullName>
    </submittedName>
</protein>
<comment type="caution">
    <text evidence="1">The sequence shown here is derived from an EMBL/GenBank/DDBJ whole genome shotgun (WGS) entry which is preliminary data.</text>
</comment>
<organism evidence="1 2">
    <name type="scientific">Variovorax ginsengisoli</name>
    <dbReference type="NCBI Taxonomy" id="363844"/>
    <lineage>
        <taxon>Bacteria</taxon>
        <taxon>Pseudomonadati</taxon>
        <taxon>Pseudomonadota</taxon>
        <taxon>Betaproteobacteria</taxon>
        <taxon>Burkholderiales</taxon>
        <taxon>Comamonadaceae</taxon>
        <taxon>Variovorax</taxon>
    </lineage>
</organism>
<reference evidence="1" key="1">
    <citation type="submission" date="2023-06" db="EMBL/GenBank/DDBJ databases">
        <authorList>
            <person name="Jiang Y."/>
            <person name="Liu Q."/>
        </authorList>
    </citation>
    <scope>NUCLEOTIDE SEQUENCE</scope>
    <source>
        <strain evidence="1">CGMCC 1.12090</strain>
    </source>
</reference>
<evidence type="ECO:0000313" key="2">
    <source>
        <dbReference type="Proteomes" id="UP001169027"/>
    </source>
</evidence>
<evidence type="ECO:0000313" key="1">
    <source>
        <dbReference type="EMBL" id="MDO1536509.1"/>
    </source>
</evidence>
<gene>
    <name evidence="1" type="ORF">Q2T77_29915</name>
</gene>
<accession>A0ABT8SDU2</accession>